<reference evidence="3" key="1">
    <citation type="submission" date="2025-08" db="UniProtKB">
        <authorList>
            <consortium name="RefSeq"/>
        </authorList>
    </citation>
    <scope>IDENTIFICATION</scope>
</reference>
<dbReference type="GeneID" id="101856370"/>
<feature type="compositionally biased region" description="Low complexity" evidence="1">
    <location>
        <begin position="308"/>
        <end position="321"/>
    </location>
</feature>
<feature type="region of interest" description="Disordered" evidence="1">
    <location>
        <begin position="193"/>
        <end position="296"/>
    </location>
</feature>
<keyword evidence="2" id="KW-1185">Reference proteome</keyword>
<sequence>MSRTFSSRPSVQTRGRGGHSTRSRGRSREGNILGSSSEATPSGAEVPKEGIRGSGTPHLRGERQFLGNVNSRGRGGNPSTRGSYSTRRGAASRNFSMNEPGRLGNPNYGPERRDSETNNHQPEDPQRGQYAGGFTMFAPNERKRQEVAQMAQRETANYEQYKQQNTGKVYRHVGTVGGGELTEDQVRNRQANAVRAQKYNRQVKQAGYREAAKRAEEEQIEAKRAEARRKSEQNLMRQGKAPAADEVRRKREAFLQQLESSNASTEQPPQPRLREAEPKRQPPPQNVKPQVKAAPAGTVYSSRAVRTAARATATQQQVTRRSPTTRNSPPQFRDSVGCDTPVKPKMHIDELRSDHADLQMVSAMFPHVEQGYLNDLLYQMGSADAVIDMLAATD</sequence>
<protein>
    <submittedName>
        <fullName evidence="3">Uncharacterized protein LOC101856370 isoform X1</fullName>
    </submittedName>
</protein>
<gene>
    <name evidence="3" type="primary">LOC101856370</name>
</gene>
<feature type="compositionally biased region" description="Polar residues" evidence="1">
    <location>
        <begin position="67"/>
        <end position="86"/>
    </location>
</feature>
<feature type="compositionally biased region" description="Basic residues" evidence="1">
    <location>
        <begin position="16"/>
        <end position="25"/>
    </location>
</feature>
<proteinExistence type="predicted"/>
<feature type="compositionally biased region" description="Polar residues" evidence="1">
    <location>
        <begin position="1"/>
        <end position="13"/>
    </location>
</feature>
<feature type="region of interest" description="Disordered" evidence="1">
    <location>
        <begin position="308"/>
        <end position="341"/>
    </location>
</feature>
<organism evidence="2 3">
    <name type="scientific">Aplysia californica</name>
    <name type="common">California sea hare</name>
    <dbReference type="NCBI Taxonomy" id="6500"/>
    <lineage>
        <taxon>Eukaryota</taxon>
        <taxon>Metazoa</taxon>
        <taxon>Spiralia</taxon>
        <taxon>Lophotrochozoa</taxon>
        <taxon>Mollusca</taxon>
        <taxon>Gastropoda</taxon>
        <taxon>Heterobranchia</taxon>
        <taxon>Euthyneura</taxon>
        <taxon>Tectipleura</taxon>
        <taxon>Aplysiida</taxon>
        <taxon>Aplysioidea</taxon>
        <taxon>Aplysiidae</taxon>
        <taxon>Aplysia</taxon>
    </lineage>
</organism>
<dbReference type="PANTHER" id="PTHR22529">
    <property type="entry name" value="EPITHELIAL-STROMAL INTERACTION PROTEIN 1"/>
    <property type="match status" value="1"/>
</dbReference>
<feature type="region of interest" description="Disordered" evidence="1">
    <location>
        <begin position="1"/>
        <end position="165"/>
    </location>
</feature>
<feature type="compositionally biased region" description="Basic and acidic residues" evidence="1">
    <location>
        <begin position="110"/>
        <end position="126"/>
    </location>
</feature>
<dbReference type="RefSeq" id="XP_012942231.1">
    <property type="nucleotide sequence ID" value="XM_013086777.2"/>
</dbReference>
<evidence type="ECO:0000313" key="3">
    <source>
        <dbReference type="RefSeq" id="XP_012942231.1"/>
    </source>
</evidence>
<feature type="compositionally biased region" description="Polar residues" evidence="1">
    <location>
        <begin position="257"/>
        <end position="267"/>
    </location>
</feature>
<feature type="compositionally biased region" description="Polar residues" evidence="1">
    <location>
        <begin position="152"/>
        <end position="165"/>
    </location>
</feature>
<feature type="compositionally biased region" description="Basic and acidic residues" evidence="1">
    <location>
        <begin position="210"/>
        <end position="232"/>
    </location>
</feature>
<feature type="compositionally biased region" description="Basic and acidic residues" evidence="1">
    <location>
        <begin position="243"/>
        <end position="253"/>
    </location>
</feature>
<dbReference type="Proteomes" id="UP000694888">
    <property type="component" value="Unplaced"/>
</dbReference>
<accession>A0ABM1A7A5</accession>
<name>A0ABM1A7A5_APLCA</name>
<dbReference type="PANTHER" id="PTHR22529:SF1">
    <property type="entry name" value="EPITHELIAL-STROMAL INTERACTION PROTEIN 1"/>
    <property type="match status" value="1"/>
</dbReference>
<evidence type="ECO:0000256" key="1">
    <source>
        <dbReference type="SAM" id="MobiDB-lite"/>
    </source>
</evidence>
<evidence type="ECO:0000313" key="2">
    <source>
        <dbReference type="Proteomes" id="UP000694888"/>
    </source>
</evidence>
<dbReference type="InterPro" id="IPR026185">
    <property type="entry name" value="EPSTI1"/>
</dbReference>